<keyword evidence="6" id="KW-0547">Nucleotide-binding</keyword>
<feature type="domain" description="ABC transporter" evidence="16">
    <location>
        <begin position="613"/>
        <end position="846"/>
    </location>
</feature>
<dbReference type="CDD" id="cd03250">
    <property type="entry name" value="ABCC_MRP_domain1"/>
    <property type="match status" value="1"/>
</dbReference>
<sequence>MDLSTATWKTKTTLTNIKFDVKEGELIVVIGPTGAGKTALLCTIMRELVRVEGKVDVRGTLAFTAQEPWAFPDTIINNIVDFGKPFYKDKYDRAISISELEMDIQGMPYGDKTFVGDRGVTLSGGQKARLGLARAVYADADIYLLDDPLSAVDAAVGKKLFDKCILGALGSKVRILVTHQLQFLNKADKILVLDKGNQVSFGTYEEVLASGADFAQLLVGKGDDDSGTAVDKKGSTESSRTNVEIEEGEEDEEDEEEDEDTNFVEEERVEGSVSWRVYVKYLTSGPPRWYLFMMVFFILAFEVRCSTHWVDSIAHLNKTLPSGQPRPVPGAISLYHLKMYAGLEGLTVLLSIISTVLIIYATYRASVNLHNMMFNAVMRAPIGFFVKNPSGRVLNRFADDLLKVEEHIPQQLISSIEGLLAAIGAVVMICIGNPWAILPTCPLVLGFAFMYNYYMPTVRHLARLKATNASPIYTHVSAVMEGLWTIRALSAQENFKRRFRDIVDQHSEAEFLDIATKAWYKVRVKVLDATFNTFLTFMCILSSESLGAGRVGLTLSYALLMSEHAEFIVEAIKELESVMINTERVIEYAELTPEAPYETDHKPPPDWPAYGAIDLKGVYLSYGEQESFVLKNVNLNIVGGEKVGIVGRTGAGKSSLLMMLMRLVEPTGSIRIDGVDIRKLGLHDLRKKISVIQQDPIMIQGTVRKNLDPLDMHSDHALWTSLNEVYMTEDIQKLPQGLDTPIGERGGSLSVGQKQLLCLARTILYYNRILLFDEATANIDLKTDRLIQSTIRERFKHCTVLTIAHRLNTVMDSDRIVVMDEGRVAEFDEPHLLLTEYPDSIFSKLVSETGESMERELRKAAHQSYLQKHEQKKSQ</sequence>
<dbReference type="SMART" id="SM00382">
    <property type="entry name" value="AAA"/>
    <property type="match status" value="2"/>
</dbReference>
<dbReference type="FunFam" id="1.20.1560.10:FF:000013">
    <property type="entry name" value="ABC transporter C family member 2"/>
    <property type="match status" value="1"/>
</dbReference>
<keyword evidence="7" id="KW-0067">ATP-binding</keyword>
<accession>A0A6P5A8Q4</accession>
<dbReference type="KEGG" id="bbel:109483882"/>
<dbReference type="PROSITE" id="PS00211">
    <property type="entry name" value="ABC_TRANSPORTER_1"/>
    <property type="match status" value="2"/>
</dbReference>
<dbReference type="GO" id="GO:0015431">
    <property type="term" value="F:ABC-type glutathione S-conjugate transporter activity"/>
    <property type="evidence" value="ECO:0007669"/>
    <property type="project" value="UniProtKB-EC"/>
</dbReference>
<comment type="catalytic activity">
    <reaction evidence="11">
        <text>leukotriene C4(in) + ATP + H2O = leukotriene C4(out) + ADP + phosphate + H(+)</text>
        <dbReference type="Rhea" id="RHEA:38963"/>
        <dbReference type="ChEBI" id="CHEBI:15377"/>
        <dbReference type="ChEBI" id="CHEBI:15378"/>
        <dbReference type="ChEBI" id="CHEBI:30616"/>
        <dbReference type="ChEBI" id="CHEBI:43474"/>
        <dbReference type="ChEBI" id="CHEBI:57973"/>
        <dbReference type="ChEBI" id="CHEBI:456216"/>
    </reaction>
    <physiologicalReaction direction="left-to-right" evidence="11">
        <dbReference type="Rhea" id="RHEA:38964"/>
    </physiologicalReaction>
</comment>
<evidence type="ECO:0000256" key="1">
    <source>
        <dbReference type="ARBA" id="ARBA00004141"/>
    </source>
</evidence>
<evidence type="ECO:0000259" key="17">
    <source>
        <dbReference type="PROSITE" id="PS50929"/>
    </source>
</evidence>
<dbReference type="InterPro" id="IPR017871">
    <property type="entry name" value="ABC_transporter-like_CS"/>
</dbReference>
<evidence type="ECO:0000256" key="14">
    <source>
        <dbReference type="SAM" id="MobiDB-lite"/>
    </source>
</evidence>
<comment type="catalytic activity">
    <reaction evidence="12">
        <text>17beta-estradiol 17-O-(beta-D-glucuronate)(in) + ATP + H2O = 17beta-estradiol 17-O-(beta-D-glucuronate)(out) + ADP + phosphate + H(+)</text>
        <dbReference type="Rhea" id="RHEA:60128"/>
        <dbReference type="ChEBI" id="CHEBI:15377"/>
        <dbReference type="ChEBI" id="CHEBI:15378"/>
        <dbReference type="ChEBI" id="CHEBI:30616"/>
        <dbReference type="ChEBI" id="CHEBI:43474"/>
        <dbReference type="ChEBI" id="CHEBI:82961"/>
        <dbReference type="ChEBI" id="CHEBI:456216"/>
    </reaction>
    <physiologicalReaction direction="left-to-right" evidence="12">
        <dbReference type="Rhea" id="RHEA:60129"/>
    </physiologicalReaction>
</comment>
<dbReference type="Gene3D" id="1.20.1560.10">
    <property type="entry name" value="ABC transporter type 1, transmembrane domain"/>
    <property type="match status" value="1"/>
</dbReference>
<dbReference type="PANTHER" id="PTHR24223:SF456">
    <property type="entry name" value="MULTIDRUG RESISTANCE-ASSOCIATED PROTEIN LETHAL(2)03659"/>
    <property type="match status" value="1"/>
</dbReference>
<dbReference type="PROSITE" id="PS50893">
    <property type="entry name" value="ABC_TRANSPORTER_2"/>
    <property type="match status" value="2"/>
</dbReference>
<evidence type="ECO:0000256" key="6">
    <source>
        <dbReference type="ARBA" id="ARBA00022741"/>
    </source>
</evidence>
<evidence type="ECO:0000256" key="15">
    <source>
        <dbReference type="SAM" id="Phobius"/>
    </source>
</evidence>
<evidence type="ECO:0000256" key="12">
    <source>
        <dbReference type="ARBA" id="ARBA00047576"/>
    </source>
</evidence>
<keyword evidence="18" id="KW-1185">Reference proteome</keyword>
<dbReference type="PANTHER" id="PTHR24223">
    <property type="entry name" value="ATP-BINDING CASSETTE SUB-FAMILY C"/>
    <property type="match status" value="1"/>
</dbReference>
<evidence type="ECO:0000313" key="19">
    <source>
        <dbReference type="RefSeq" id="XP_019642584.1"/>
    </source>
</evidence>
<dbReference type="Pfam" id="PF00005">
    <property type="entry name" value="ABC_tran"/>
    <property type="match status" value="2"/>
</dbReference>
<evidence type="ECO:0000256" key="5">
    <source>
        <dbReference type="ARBA" id="ARBA00022737"/>
    </source>
</evidence>
<evidence type="ECO:0000256" key="2">
    <source>
        <dbReference type="ARBA" id="ARBA00009726"/>
    </source>
</evidence>
<dbReference type="RefSeq" id="XP_019642584.1">
    <property type="nucleotide sequence ID" value="XM_019787025.1"/>
</dbReference>
<dbReference type="FunFam" id="3.40.50.300:FF:000973">
    <property type="entry name" value="Multidrug resistance-associated protein 4"/>
    <property type="match status" value="1"/>
</dbReference>
<dbReference type="SUPFAM" id="SSF90123">
    <property type="entry name" value="ABC transporter transmembrane region"/>
    <property type="match status" value="1"/>
</dbReference>
<dbReference type="GO" id="GO:0008559">
    <property type="term" value="F:ABC-type xenobiotic transporter activity"/>
    <property type="evidence" value="ECO:0007669"/>
    <property type="project" value="UniProtKB-EC"/>
</dbReference>
<dbReference type="CDD" id="cd03244">
    <property type="entry name" value="ABCC_MRP_domain2"/>
    <property type="match status" value="1"/>
</dbReference>
<evidence type="ECO:0000256" key="11">
    <source>
        <dbReference type="ARBA" id="ARBA00047523"/>
    </source>
</evidence>
<feature type="region of interest" description="Disordered" evidence="14">
    <location>
        <begin position="224"/>
        <end position="265"/>
    </location>
</feature>
<dbReference type="InterPro" id="IPR003593">
    <property type="entry name" value="AAA+_ATPase"/>
</dbReference>
<name>A0A6P5A8Q4_BRABE</name>
<keyword evidence="5" id="KW-0677">Repeat</keyword>
<evidence type="ECO:0000256" key="9">
    <source>
        <dbReference type="ARBA" id="ARBA00023136"/>
    </source>
</evidence>
<gene>
    <name evidence="19" type="primary">LOC109483882</name>
</gene>
<feature type="compositionally biased region" description="Acidic residues" evidence="14">
    <location>
        <begin position="244"/>
        <end position="264"/>
    </location>
</feature>
<keyword evidence="4 15" id="KW-0812">Transmembrane</keyword>
<evidence type="ECO:0000256" key="7">
    <source>
        <dbReference type="ARBA" id="ARBA00022840"/>
    </source>
</evidence>
<dbReference type="GO" id="GO:0005524">
    <property type="term" value="F:ATP binding"/>
    <property type="evidence" value="ECO:0007669"/>
    <property type="project" value="UniProtKB-KW"/>
</dbReference>
<comment type="subcellular location">
    <subcellularLocation>
        <location evidence="1">Membrane</location>
        <topology evidence="1">Multi-pass membrane protein</topology>
    </subcellularLocation>
</comment>
<evidence type="ECO:0000256" key="3">
    <source>
        <dbReference type="ARBA" id="ARBA00022448"/>
    </source>
</evidence>
<dbReference type="InterPro" id="IPR027417">
    <property type="entry name" value="P-loop_NTPase"/>
</dbReference>
<dbReference type="InterPro" id="IPR050173">
    <property type="entry name" value="ABC_transporter_C-like"/>
</dbReference>
<feature type="transmembrane region" description="Helical" evidence="15">
    <location>
        <begin position="412"/>
        <end position="429"/>
    </location>
</feature>
<dbReference type="OrthoDB" id="6500128at2759"/>
<evidence type="ECO:0000259" key="16">
    <source>
        <dbReference type="PROSITE" id="PS50893"/>
    </source>
</evidence>
<proteinExistence type="inferred from homology"/>
<dbReference type="GO" id="GO:0016323">
    <property type="term" value="C:basolateral plasma membrane"/>
    <property type="evidence" value="ECO:0007669"/>
    <property type="project" value="UniProtKB-ARBA"/>
</dbReference>
<dbReference type="Proteomes" id="UP000515135">
    <property type="component" value="Unplaced"/>
</dbReference>
<keyword evidence="8 15" id="KW-1133">Transmembrane helix</keyword>
<dbReference type="AlphaFoldDB" id="A0A6P5A8Q4"/>
<keyword evidence="9 15" id="KW-0472">Membrane</keyword>
<organism evidence="18 19">
    <name type="scientific">Branchiostoma belcheri</name>
    <name type="common">Amphioxus</name>
    <dbReference type="NCBI Taxonomy" id="7741"/>
    <lineage>
        <taxon>Eukaryota</taxon>
        <taxon>Metazoa</taxon>
        <taxon>Chordata</taxon>
        <taxon>Cephalochordata</taxon>
        <taxon>Leptocardii</taxon>
        <taxon>Amphioxiformes</taxon>
        <taxon>Branchiostomatidae</taxon>
        <taxon>Branchiostoma</taxon>
    </lineage>
</organism>
<dbReference type="GO" id="GO:0016887">
    <property type="term" value="F:ATP hydrolysis activity"/>
    <property type="evidence" value="ECO:0007669"/>
    <property type="project" value="InterPro"/>
</dbReference>
<dbReference type="SUPFAM" id="SSF52540">
    <property type="entry name" value="P-loop containing nucleoside triphosphate hydrolases"/>
    <property type="match status" value="2"/>
</dbReference>
<feature type="domain" description="ABC transporter" evidence="16">
    <location>
        <begin position="1"/>
        <end position="220"/>
    </location>
</feature>
<comment type="catalytic activity">
    <reaction evidence="13">
        <text>an S-substituted glutathione(in) + ATP + H2O = an S-substituted glutathione(out) + ADP + phosphate + H(+)</text>
        <dbReference type="Rhea" id="RHEA:19121"/>
        <dbReference type="ChEBI" id="CHEBI:15377"/>
        <dbReference type="ChEBI" id="CHEBI:15378"/>
        <dbReference type="ChEBI" id="CHEBI:30616"/>
        <dbReference type="ChEBI" id="CHEBI:43474"/>
        <dbReference type="ChEBI" id="CHEBI:90779"/>
        <dbReference type="ChEBI" id="CHEBI:456216"/>
        <dbReference type="EC" id="7.6.2.3"/>
    </reaction>
    <physiologicalReaction direction="left-to-right" evidence="13">
        <dbReference type="Rhea" id="RHEA:19122"/>
    </physiologicalReaction>
</comment>
<comment type="similarity">
    <text evidence="2">Belongs to the ABC transporter superfamily. ABCC family. Conjugate transporter (TC 3.A.1.208) subfamily.</text>
</comment>
<feature type="domain" description="ABC transmembrane type-1" evidence="17">
    <location>
        <begin position="339"/>
        <end position="577"/>
    </location>
</feature>
<dbReference type="InterPro" id="IPR036640">
    <property type="entry name" value="ABC1_TM_sf"/>
</dbReference>
<reference evidence="19" key="1">
    <citation type="submission" date="2025-08" db="UniProtKB">
        <authorList>
            <consortium name="RefSeq"/>
        </authorList>
    </citation>
    <scope>IDENTIFICATION</scope>
    <source>
        <tissue evidence="19">Gonad</tissue>
    </source>
</reference>
<protein>
    <submittedName>
        <fullName evidence="19">Multidrug resistance-associated protein 4-like</fullName>
    </submittedName>
</protein>
<dbReference type="FunFam" id="3.40.50.300:FF:000163">
    <property type="entry name" value="Multidrug resistance-associated protein member 4"/>
    <property type="match status" value="1"/>
</dbReference>
<evidence type="ECO:0000256" key="13">
    <source>
        <dbReference type="ARBA" id="ARBA00048007"/>
    </source>
</evidence>
<evidence type="ECO:0000313" key="18">
    <source>
        <dbReference type="Proteomes" id="UP000515135"/>
    </source>
</evidence>
<evidence type="ECO:0000256" key="8">
    <source>
        <dbReference type="ARBA" id="ARBA00022989"/>
    </source>
</evidence>
<feature type="transmembrane region" description="Helical" evidence="15">
    <location>
        <begin position="339"/>
        <end position="363"/>
    </location>
</feature>
<evidence type="ECO:0000256" key="10">
    <source>
        <dbReference type="ARBA" id="ARBA00034018"/>
    </source>
</evidence>
<dbReference type="Pfam" id="PF00664">
    <property type="entry name" value="ABC_membrane"/>
    <property type="match status" value="1"/>
</dbReference>
<dbReference type="InterPro" id="IPR003439">
    <property type="entry name" value="ABC_transporter-like_ATP-bd"/>
</dbReference>
<dbReference type="PROSITE" id="PS50929">
    <property type="entry name" value="ABC_TM1F"/>
    <property type="match status" value="1"/>
</dbReference>
<dbReference type="InterPro" id="IPR011527">
    <property type="entry name" value="ABC1_TM_dom"/>
</dbReference>
<dbReference type="Gene3D" id="3.40.50.300">
    <property type="entry name" value="P-loop containing nucleotide triphosphate hydrolases"/>
    <property type="match status" value="2"/>
</dbReference>
<comment type="catalytic activity">
    <reaction evidence="10">
        <text>ATP + H2O + xenobioticSide 1 = ADP + phosphate + xenobioticSide 2.</text>
        <dbReference type="EC" id="7.6.2.2"/>
    </reaction>
</comment>
<keyword evidence="3" id="KW-0813">Transport</keyword>
<dbReference type="GeneID" id="109483882"/>
<evidence type="ECO:0000256" key="4">
    <source>
        <dbReference type="ARBA" id="ARBA00022692"/>
    </source>
</evidence>